<evidence type="ECO:0000256" key="3">
    <source>
        <dbReference type="ARBA" id="ARBA00010008"/>
    </source>
</evidence>
<sequence>MAIESIKNRFAPVLAKREAEALYRRRPLVTSPQTAEMQINGLQVINFSSNDYLGLANHPALKHSCETIQDLSYGSGAAHLVTGHHLEHHLLEDELADWLGCDRALLFSTGYMANLAVQQTLMQKGDWIIADKLNHASLIDGARYSEAELKRYPHLDMQALEARLQKAQQENRQCLIVTDGVFSMDGDCAPLKTIQTLAKTYQAWLFLDDAHGFGTLGEHGKGTLAHFNLTPDENTIIMGTLGKAFGASGAFVAGSDVLIETLIQMARPYIYTTAMPPINARVARTALKQVQQADAEREKLKRNIEHFQTGANQLGLTLWPSDSAIQPVMLGDSLQAIQWSEALKQQGLWVTAIRPPTVPKNTARLRVTLSAAHTAQHIEKLLQALAQCQDDFPTSNT</sequence>
<keyword evidence="6 9" id="KW-0093">Biotin biosynthesis</keyword>
<dbReference type="InterPro" id="IPR015424">
    <property type="entry name" value="PyrdxlP-dep_Trfase"/>
</dbReference>
<dbReference type="OrthoDB" id="9807157at2"/>
<dbReference type="CDD" id="cd06454">
    <property type="entry name" value="KBL_like"/>
    <property type="match status" value="1"/>
</dbReference>
<evidence type="ECO:0000256" key="11">
    <source>
        <dbReference type="SAM" id="Coils"/>
    </source>
</evidence>
<comment type="catalytic activity">
    <reaction evidence="8 9">
        <text>6-carboxyhexanoyl-[ACP] + L-alanine + H(+) = (8S)-8-amino-7-oxononanoate + holo-[ACP] + CO2</text>
        <dbReference type="Rhea" id="RHEA:42288"/>
        <dbReference type="Rhea" id="RHEA-COMP:9685"/>
        <dbReference type="Rhea" id="RHEA-COMP:9955"/>
        <dbReference type="ChEBI" id="CHEBI:15378"/>
        <dbReference type="ChEBI" id="CHEBI:16526"/>
        <dbReference type="ChEBI" id="CHEBI:57972"/>
        <dbReference type="ChEBI" id="CHEBI:64479"/>
        <dbReference type="ChEBI" id="CHEBI:78846"/>
        <dbReference type="ChEBI" id="CHEBI:149468"/>
        <dbReference type="EC" id="2.3.1.47"/>
    </reaction>
</comment>
<dbReference type="InterPro" id="IPR001917">
    <property type="entry name" value="Aminotrans_II_pyridoxalP_BS"/>
</dbReference>
<evidence type="ECO:0000259" key="12">
    <source>
        <dbReference type="Pfam" id="PF00155"/>
    </source>
</evidence>
<evidence type="ECO:0000256" key="6">
    <source>
        <dbReference type="ARBA" id="ARBA00022756"/>
    </source>
</evidence>
<comment type="subunit">
    <text evidence="4 9">Homodimer.</text>
</comment>
<feature type="coiled-coil region" evidence="11">
    <location>
        <begin position="283"/>
        <end position="310"/>
    </location>
</feature>
<feature type="modified residue" description="N6-(pyridoxal phosphate)lysine" evidence="9 10">
    <location>
        <position position="243"/>
    </location>
</feature>
<accession>A0A4P7P1M6</accession>
<evidence type="ECO:0000256" key="2">
    <source>
        <dbReference type="ARBA" id="ARBA00004746"/>
    </source>
</evidence>
<dbReference type="Pfam" id="PF00155">
    <property type="entry name" value="Aminotran_1_2"/>
    <property type="match status" value="1"/>
</dbReference>
<dbReference type="Proteomes" id="UP000296201">
    <property type="component" value="Chromosome"/>
</dbReference>
<keyword evidence="13" id="KW-0012">Acyltransferase</keyword>
<dbReference type="UniPathway" id="UPA00078"/>
<name>A0A4P7P1M6_9GAMM</name>
<comment type="similarity">
    <text evidence="3 9">Belongs to the class-II pyridoxal-phosphate-dependent aminotransferase family. BioF subfamily.</text>
</comment>
<evidence type="ECO:0000313" key="13">
    <source>
        <dbReference type="EMBL" id="QBZ84021.1"/>
    </source>
</evidence>
<protein>
    <recommendedName>
        <fullName evidence="9">8-amino-7-oxononanoate synthase</fullName>
        <shortName evidence="9">AONS</shortName>
        <ecNumber evidence="9">2.3.1.47</ecNumber>
    </recommendedName>
    <alternativeName>
        <fullName evidence="9">7-keto-8-amino-pelargonic acid synthase</fullName>
        <shortName evidence="9">7-KAP synthase</shortName>
        <shortName evidence="9">KAPA synthase</shortName>
    </alternativeName>
    <alternativeName>
        <fullName evidence="9">8-amino-7-ketopelargonate synthase</fullName>
    </alternativeName>
</protein>
<feature type="binding site" evidence="9">
    <location>
        <begin position="110"/>
        <end position="111"/>
    </location>
    <ligand>
        <name>pyridoxal 5'-phosphate</name>
        <dbReference type="ChEBI" id="CHEBI:597326"/>
    </ligand>
</feature>
<comment type="pathway">
    <text evidence="2 9">Cofactor biosynthesis; biotin biosynthesis.</text>
</comment>
<reference evidence="13 14" key="1">
    <citation type="submission" date="2018-08" db="EMBL/GenBank/DDBJ databases">
        <title>Horizontal acquisition of hydrogen conversion ability and other habitat adaptations in Hydrogenovibrio crunogenus strains.</title>
        <authorList>
            <person name="Gonnella G."/>
            <person name="Adam N."/>
            <person name="Perner M."/>
        </authorList>
    </citation>
    <scope>NUCLEOTIDE SEQUENCE [LARGE SCALE GENOMIC DNA]</scope>
    <source>
        <strain evidence="13 14">SP-41</strain>
    </source>
</reference>
<feature type="domain" description="Aminotransferase class I/classII large" evidence="12">
    <location>
        <begin position="44"/>
        <end position="385"/>
    </location>
</feature>
<feature type="binding site" evidence="9">
    <location>
        <position position="240"/>
    </location>
    <ligand>
        <name>pyridoxal 5'-phosphate</name>
        <dbReference type="ChEBI" id="CHEBI:597326"/>
    </ligand>
</feature>
<dbReference type="InterPro" id="IPR022834">
    <property type="entry name" value="AONS_Proteobacteria"/>
</dbReference>
<dbReference type="PROSITE" id="PS00599">
    <property type="entry name" value="AA_TRANSFER_CLASS_2"/>
    <property type="match status" value="1"/>
</dbReference>
<dbReference type="GO" id="GO:0008710">
    <property type="term" value="F:8-amino-7-oxononanoate synthase activity"/>
    <property type="evidence" value="ECO:0007669"/>
    <property type="project" value="UniProtKB-UniRule"/>
</dbReference>
<proteinExistence type="inferred from homology"/>
<feature type="binding site" evidence="9">
    <location>
        <position position="183"/>
    </location>
    <ligand>
        <name>pyridoxal 5'-phosphate</name>
        <dbReference type="ChEBI" id="CHEBI:597326"/>
    </ligand>
</feature>
<dbReference type="AlphaFoldDB" id="A0A4P7P1M6"/>
<evidence type="ECO:0000256" key="5">
    <source>
        <dbReference type="ARBA" id="ARBA00022679"/>
    </source>
</evidence>
<dbReference type="Gene3D" id="3.40.640.10">
    <property type="entry name" value="Type I PLP-dependent aspartate aminotransferase-like (Major domain)"/>
    <property type="match status" value="1"/>
</dbReference>
<dbReference type="EMBL" id="CP032096">
    <property type="protein sequence ID" value="QBZ84021.1"/>
    <property type="molecule type" value="Genomic_DNA"/>
</dbReference>
<dbReference type="PANTHER" id="PTHR13693">
    <property type="entry name" value="CLASS II AMINOTRANSFERASE/8-AMINO-7-OXONONANOATE SYNTHASE"/>
    <property type="match status" value="1"/>
</dbReference>
<keyword evidence="14" id="KW-1185">Reference proteome</keyword>
<feature type="binding site" evidence="9">
    <location>
        <position position="357"/>
    </location>
    <ligand>
        <name>substrate</name>
    </ligand>
</feature>
<comment type="function">
    <text evidence="9">Catalyzes the decarboxylative condensation of pimeloyl-[acyl-carrier protein] and L-alanine to produce 8-amino-7-oxononanoate (AON), [acyl-carrier protein], and carbon dioxide.</text>
</comment>
<organism evidence="13 14">
    <name type="scientific">Hydrogenovibrio crunogenus</name>
    <dbReference type="NCBI Taxonomy" id="39765"/>
    <lineage>
        <taxon>Bacteria</taxon>
        <taxon>Pseudomonadati</taxon>
        <taxon>Pseudomonadota</taxon>
        <taxon>Gammaproteobacteria</taxon>
        <taxon>Thiotrichales</taxon>
        <taxon>Piscirickettsiaceae</taxon>
        <taxon>Hydrogenovibrio</taxon>
    </lineage>
</organism>
<feature type="binding site" evidence="9">
    <location>
        <position position="24"/>
    </location>
    <ligand>
        <name>substrate</name>
    </ligand>
</feature>
<dbReference type="InterPro" id="IPR050087">
    <property type="entry name" value="AON_synthase_class-II"/>
</dbReference>
<gene>
    <name evidence="9 13" type="primary">bioF</name>
    <name evidence="13" type="ORF">GHNINEIG_02096</name>
</gene>
<evidence type="ECO:0000256" key="4">
    <source>
        <dbReference type="ARBA" id="ARBA00011738"/>
    </source>
</evidence>
<dbReference type="InterPro" id="IPR004839">
    <property type="entry name" value="Aminotransferase_I/II_large"/>
</dbReference>
<dbReference type="InterPro" id="IPR015421">
    <property type="entry name" value="PyrdxlP-dep_Trfase_major"/>
</dbReference>
<dbReference type="GO" id="GO:0009102">
    <property type="term" value="P:biotin biosynthetic process"/>
    <property type="evidence" value="ECO:0007669"/>
    <property type="project" value="UniProtKB-UniRule"/>
</dbReference>
<dbReference type="InterPro" id="IPR015422">
    <property type="entry name" value="PyrdxlP-dep_Trfase_small"/>
</dbReference>
<dbReference type="GO" id="GO:0030170">
    <property type="term" value="F:pyridoxal phosphate binding"/>
    <property type="evidence" value="ECO:0007669"/>
    <property type="project" value="UniProtKB-UniRule"/>
</dbReference>
<dbReference type="SUPFAM" id="SSF53383">
    <property type="entry name" value="PLP-dependent transferases"/>
    <property type="match status" value="1"/>
</dbReference>
<dbReference type="HAMAP" id="MF_01693">
    <property type="entry name" value="BioF_aminotrans_2"/>
    <property type="match status" value="1"/>
</dbReference>
<evidence type="ECO:0000256" key="10">
    <source>
        <dbReference type="PIRSR" id="PIRSR604723-51"/>
    </source>
</evidence>
<keyword evidence="11" id="KW-0175">Coiled coil</keyword>
<evidence type="ECO:0000256" key="9">
    <source>
        <dbReference type="HAMAP-Rule" id="MF_01693"/>
    </source>
</evidence>
<dbReference type="EC" id="2.3.1.47" evidence="9"/>
<evidence type="ECO:0000256" key="8">
    <source>
        <dbReference type="ARBA" id="ARBA00047715"/>
    </source>
</evidence>
<dbReference type="RefSeq" id="WP_135796591.1">
    <property type="nucleotide sequence ID" value="NZ_CP032096.1"/>
</dbReference>
<evidence type="ECO:0000313" key="14">
    <source>
        <dbReference type="Proteomes" id="UP000296201"/>
    </source>
</evidence>
<keyword evidence="7 9" id="KW-0663">Pyridoxal phosphate</keyword>
<evidence type="ECO:0000256" key="7">
    <source>
        <dbReference type="ARBA" id="ARBA00022898"/>
    </source>
</evidence>
<evidence type="ECO:0000256" key="1">
    <source>
        <dbReference type="ARBA" id="ARBA00001933"/>
    </source>
</evidence>
<keyword evidence="5 9" id="KW-0808">Transferase</keyword>
<dbReference type="InterPro" id="IPR004723">
    <property type="entry name" value="AONS_Archaea/Proteobacteria"/>
</dbReference>
<comment type="cofactor">
    <cofactor evidence="1 9 10">
        <name>pyridoxal 5'-phosphate</name>
        <dbReference type="ChEBI" id="CHEBI:597326"/>
    </cofactor>
</comment>
<dbReference type="Gene3D" id="3.90.1150.10">
    <property type="entry name" value="Aspartate Aminotransferase, domain 1"/>
    <property type="match status" value="1"/>
</dbReference>
<dbReference type="PANTHER" id="PTHR13693:SF100">
    <property type="entry name" value="8-AMINO-7-OXONONANOATE SYNTHASE"/>
    <property type="match status" value="1"/>
</dbReference>
<feature type="binding site" evidence="9">
    <location>
        <position position="135"/>
    </location>
    <ligand>
        <name>substrate</name>
    </ligand>
</feature>
<feature type="binding site" evidence="9">
    <location>
        <position position="211"/>
    </location>
    <ligand>
        <name>pyridoxal 5'-phosphate</name>
        <dbReference type="ChEBI" id="CHEBI:597326"/>
    </ligand>
</feature>
<dbReference type="NCBIfam" id="TIGR00858">
    <property type="entry name" value="bioF"/>
    <property type="match status" value="1"/>
</dbReference>